<accession>A0ABD1ZNE8</accession>
<dbReference type="Proteomes" id="UP001605036">
    <property type="component" value="Unassembled WGS sequence"/>
</dbReference>
<name>A0ABD1ZNE8_9MARC</name>
<evidence type="ECO:0000313" key="3">
    <source>
        <dbReference type="Proteomes" id="UP001605036"/>
    </source>
</evidence>
<organism evidence="2 3">
    <name type="scientific">Riccia fluitans</name>
    <dbReference type="NCBI Taxonomy" id="41844"/>
    <lineage>
        <taxon>Eukaryota</taxon>
        <taxon>Viridiplantae</taxon>
        <taxon>Streptophyta</taxon>
        <taxon>Embryophyta</taxon>
        <taxon>Marchantiophyta</taxon>
        <taxon>Marchantiopsida</taxon>
        <taxon>Marchantiidae</taxon>
        <taxon>Marchantiales</taxon>
        <taxon>Ricciaceae</taxon>
        <taxon>Riccia</taxon>
    </lineage>
</organism>
<comment type="caution">
    <text evidence="2">The sequence shown here is derived from an EMBL/GenBank/DDBJ whole genome shotgun (WGS) entry which is preliminary data.</text>
</comment>
<feature type="compositionally biased region" description="Basic and acidic residues" evidence="1">
    <location>
        <begin position="107"/>
        <end position="123"/>
    </location>
</feature>
<reference evidence="2 3" key="1">
    <citation type="submission" date="2024-09" db="EMBL/GenBank/DDBJ databases">
        <title>Chromosome-scale assembly of Riccia fluitans.</title>
        <authorList>
            <person name="Paukszto L."/>
            <person name="Sawicki J."/>
            <person name="Karawczyk K."/>
            <person name="Piernik-Szablinska J."/>
            <person name="Szczecinska M."/>
            <person name="Mazdziarz M."/>
        </authorList>
    </citation>
    <scope>NUCLEOTIDE SEQUENCE [LARGE SCALE GENOMIC DNA]</scope>
    <source>
        <strain evidence="2">Rf_01</strain>
        <tissue evidence="2">Aerial parts of the thallus</tissue>
    </source>
</reference>
<gene>
    <name evidence="2" type="ORF">R1flu_020534</name>
</gene>
<proteinExistence type="predicted"/>
<feature type="region of interest" description="Disordered" evidence="1">
    <location>
        <begin position="107"/>
        <end position="128"/>
    </location>
</feature>
<dbReference type="AlphaFoldDB" id="A0ABD1ZNE8"/>
<protein>
    <submittedName>
        <fullName evidence="2">Uncharacterized protein</fullName>
    </submittedName>
</protein>
<evidence type="ECO:0000313" key="2">
    <source>
        <dbReference type="EMBL" id="KAL2652406.1"/>
    </source>
</evidence>
<evidence type="ECO:0000256" key="1">
    <source>
        <dbReference type="SAM" id="MobiDB-lite"/>
    </source>
</evidence>
<sequence>MERSKDELGWIATSELIVNSTHESEKQGAENHYKRQEKLHTGGSLSSGFHLALVQSPEGSFPHVPFLTFPPWKFGSFQKAIVQLSPPLANSALPLAHSTSIRRFLHTEDSGSRRGNWRPDPRSRPIATVSSIRPRGLPFCRPRPCAHNIEINTEVRTSETQNFRSHRPTPGSHRKLSSCWMLVTLFRETLTCRLRGRSCVLAF</sequence>
<keyword evidence="3" id="KW-1185">Reference proteome</keyword>
<dbReference type="EMBL" id="JBHFFA010000001">
    <property type="protein sequence ID" value="KAL2652406.1"/>
    <property type="molecule type" value="Genomic_DNA"/>
</dbReference>